<evidence type="ECO:0000313" key="16">
    <source>
        <dbReference type="EMBL" id="GFP77342.1"/>
    </source>
</evidence>
<dbReference type="EMBL" id="BLZR01000001">
    <property type="protein sequence ID" value="GFP77342.1"/>
    <property type="molecule type" value="Genomic_DNA"/>
</dbReference>
<name>A0A6V8SLA9_9CLOT</name>
<proteinExistence type="inferred from homology"/>
<protein>
    <recommendedName>
        <fullName evidence="13">ATP synthase subunit b</fullName>
    </recommendedName>
    <alternativeName>
        <fullName evidence="13">ATP synthase F(0) sector subunit b</fullName>
    </alternativeName>
    <alternativeName>
        <fullName evidence="13">ATPase subunit I</fullName>
    </alternativeName>
    <alternativeName>
        <fullName evidence="13">F-type ATPase subunit b</fullName>
        <shortName evidence="13">F-ATPase subunit b</shortName>
    </alternativeName>
</protein>
<dbReference type="PANTHER" id="PTHR33445">
    <property type="entry name" value="ATP SYNTHASE SUBUNIT B', CHLOROPLASTIC"/>
    <property type="match status" value="1"/>
</dbReference>
<feature type="transmembrane region" description="Helical" evidence="13">
    <location>
        <begin position="6"/>
        <end position="23"/>
    </location>
</feature>
<dbReference type="InterPro" id="IPR028987">
    <property type="entry name" value="ATP_synth_B-like_membr_sf"/>
</dbReference>
<evidence type="ECO:0000256" key="14">
    <source>
        <dbReference type="RuleBase" id="RU003848"/>
    </source>
</evidence>
<reference evidence="16 17" key="1">
    <citation type="submission" date="2020-07" db="EMBL/GenBank/DDBJ databases">
        <title>A new beta-1,3-glucan-decomposing anaerobic bacterium isolated from anoxic soil subjected to biological soil disinfestation.</title>
        <authorList>
            <person name="Ueki A."/>
            <person name="Tonouchi A."/>
        </authorList>
    </citation>
    <scope>NUCLEOTIDE SEQUENCE [LARGE SCALE GENOMIC DNA]</scope>
    <source>
        <strain evidence="16 17">TW1</strain>
    </source>
</reference>
<dbReference type="PANTHER" id="PTHR33445:SF1">
    <property type="entry name" value="ATP SYNTHASE SUBUNIT B"/>
    <property type="match status" value="1"/>
</dbReference>
<dbReference type="CDD" id="cd06503">
    <property type="entry name" value="ATP-synt_Fo_b"/>
    <property type="match status" value="1"/>
</dbReference>
<evidence type="ECO:0000313" key="17">
    <source>
        <dbReference type="Proteomes" id="UP000580568"/>
    </source>
</evidence>
<evidence type="ECO:0000256" key="9">
    <source>
        <dbReference type="ARBA" id="ARBA00023136"/>
    </source>
</evidence>
<evidence type="ECO:0000256" key="3">
    <source>
        <dbReference type="ARBA" id="ARBA00022475"/>
    </source>
</evidence>
<keyword evidence="8 13" id="KW-0406">Ion transport</keyword>
<dbReference type="NCBIfam" id="TIGR01144">
    <property type="entry name" value="ATP_synt_b"/>
    <property type="match status" value="1"/>
</dbReference>
<keyword evidence="9 13" id="KW-0472">Membrane</keyword>
<dbReference type="GO" id="GO:0045259">
    <property type="term" value="C:proton-transporting ATP synthase complex"/>
    <property type="evidence" value="ECO:0007669"/>
    <property type="project" value="UniProtKB-KW"/>
</dbReference>
<comment type="function">
    <text evidence="13">Component of the F(0) channel, it forms part of the peripheral stalk, linking F(1) to F(0).</text>
</comment>
<feature type="coiled-coil region" evidence="15">
    <location>
        <begin position="60"/>
        <end position="124"/>
    </location>
</feature>
<keyword evidence="6 13" id="KW-0375">Hydrogen ion transport</keyword>
<evidence type="ECO:0000256" key="2">
    <source>
        <dbReference type="ARBA" id="ARBA00022448"/>
    </source>
</evidence>
<keyword evidence="5 13" id="KW-0812">Transmembrane</keyword>
<dbReference type="InterPro" id="IPR005864">
    <property type="entry name" value="ATP_synth_F0_bsu_bac"/>
</dbReference>
<dbReference type="InterPro" id="IPR002146">
    <property type="entry name" value="ATP_synth_b/b'su_bac/chlpt"/>
</dbReference>
<evidence type="ECO:0000256" key="4">
    <source>
        <dbReference type="ARBA" id="ARBA00022547"/>
    </source>
</evidence>
<comment type="function">
    <text evidence="11 13">F(1)F(0) ATP synthase produces ATP from ADP in the presence of a proton or sodium gradient. F-type ATPases consist of two structural domains, F(1) containing the extramembraneous catalytic core and F(0) containing the membrane proton channel, linked together by a central stalk and a peripheral stalk. During catalysis, ATP synthesis in the catalytic domain of F(1) is coupled via a rotary mechanism of the central stalk subunits to proton translocation.</text>
</comment>
<dbReference type="AlphaFoldDB" id="A0A6V8SLA9"/>
<comment type="similarity">
    <text evidence="1 13 14">Belongs to the ATPase B chain family.</text>
</comment>
<evidence type="ECO:0000256" key="13">
    <source>
        <dbReference type="HAMAP-Rule" id="MF_01398"/>
    </source>
</evidence>
<evidence type="ECO:0000256" key="11">
    <source>
        <dbReference type="ARBA" id="ARBA00025198"/>
    </source>
</evidence>
<evidence type="ECO:0000256" key="1">
    <source>
        <dbReference type="ARBA" id="ARBA00005513"/>
    </source>
</evidence>
<comment type="subunit">
    <text evidence="13">F-type ATPases have 2 components, F(1) - the catalytic core - and F(0) - the membrane proton channel. F(1) has five subunits: alpha(3), beta(3), gamma(1), delta(1), epsilon(1). F(0) has three main subunits: a(1), b(2) and c(10-14). The alpha and beta chains form an alternating ring which encloses part of the gamma chain. F(1) is attached to F(0) by a central stalk formed by the gamma and epsilon chains, while a peripheral stalk is formed by the delta and b chains.</text>
</comment>
<dbReference type="HAMAP" id="MF_01398">
    <property type="entry name" value="ATP_synth_b_bprime"/>
    <property type="match status" value="1"/>
</dbReference>
<evidence type="ECO:0000256" key="15">
    <source>
        <dbReference type="SAM" id="Coils"/>
    </source>
</evidence>
<comment type="subcellular location">
    <subcellularLocation>
        <location evidence="13">Cell membrane</location>
        <topology evidence="13">Single-pass membrane protein</topology>
    </subcellularLocation>
    <subcellularLocation>
        <location evidence="12">Endomembrane system</location>
        <topology evidence="12">Single-pass membrane protein</topology>
    </subcellularLocation>
</comment>
<keyword evidence="15" id="KW-0175">Coiled coil</keyword>
<dbReference type="SUPFAM" id="SSF81573">
    <property type="entry name" value="F1F0 ATP synthase subunit B, membrane domain"/>
    <property type="match status" value="1"/>
</dbReference>
<keyword evidence="7 13" id="KW-1133">Transmembrane helix</keyword>
<organism evidence="16 17">
    <name type="scientific">Clostridium fungisolvens</name>
    <dbReference type="NCBI Taxonomy" id="1604897"/>
    <lineage>
        <taxon>Bacteria</taxon>
        <taxon>Bacillati</taxon>
        <taxon>Bacillota</taxon>
        <taxon>Clostridia</taxon>
        <taxon>Eubacteriales</taxon>
        <taxon>Clostridiaceae</taxon>
        <taxon>Clostridium</taxon>
    </lineage>
</organism>
<keyword evidence="17" id="KW-1185">Reference proteome</keyword>
<evidence type="ECO:0000256" key="8">
    <source>
        <dbReference type="ARBA" id="ARBA00023065"/>
    </source>
</evidence>
<keyword evidence="2 13" id="KW-0813">Transport</keyword>
<dbReference type="GO" id="GO:0012505">
    <property type="term" value="C:endomembrane system"/>
    <property type="evidence" value="ECO:0007669"/>
    <property type="project" value="UniProtKB-SubCell"/>
</dbReference>
<dbReference type="NCBIfam" id="NF009992">
    <property type="entry name" value="PRK13461.1"/>
    <property type="match status" value="1"/>
</dbReference>
<evidence type="ECO:0000256" key="12">
    <source>
        <dbReference type="ARBA" id="ARBA00037847"/>
    </source>
</evidence>
<keyword evidence="3 13" id="KW-1003">Cell membrane</keyword>
<dbReference type="InterPro" id="IPR050059">
    <property type="entry name" value="ATP_synthase_B_chain"/>
</dbReference>
<evidence type="ECO:0000256" key="5">
    <source>
        <dbReference type="ARBA" id="ARBA00022692"/>
    </source>
</evidence>
<sequence length="160" mass="18530">MLEIDWLHVLAALINLLILYAFMRHFFFGKIGKVIEDRQNDIQSKLDSADEDTEKARTLLLENERILRSAKDEAKKLTESQKHKADKVYEEIVDQAKTEAQTILDRATVEIKREKEKAEQEIRDQVVDLAVLISTKALEESIDEDKHRKLINDFIAKVGI</sequence>
<evidence type="ECO:0000256" key="10">
    <source>
        <dbReference type="ARBA" id="ARBA00023310"/>
    </source>
</evidence>
<dbReference type="Proteomes" id="UP000580568">
    <property type="component" value="Unassembled WGS sequence"/>
</dbReference>
<dbReference type="GO" id="GO:0005886">
    <property type="term" value="C:plasma membrane"/>
    <property type="evidence" value="ECO:0007669"/>
    <property type="project" value="UniProtKB-SubCell"/>
</dbReference>
<dbReference type="Gene3D" id="1.20.5.620">
    <property type="entry name" value="F1F0 ATP synthase subunit B, membrane domain"/>
    <property type="match status" value="1"/>
</dbReference>
<gene>
    <name evidence="13" type="primary">atpF</name>
    <name evidence="16" type="ORF">bsdtw1_03469</name>
</gene>
<keyword evidence="4 13" id="KW-0138">CF(0)</keyword>
<dbReference type="Pfam" id="PF00430">
    <property type="entry name" value="ATP-synt_B"/>
    <property type="match status" value="1"/>
</dbReference>
<comment type="caution">
    <text evidence="16">The sequence shown here is derived from an EMBL/GenBank/DDBJ whole genome shotgun (WGS) entry which is preliminary data.</text>
</comment>
<dbReference type="GO" id="GO:0046933">
    <property type="term" value="F:proton-transporting ATP synthase activity, rotational mechanism"/>
    <property type="evidence" value="ECO:0007669"/>
    <property type="project" value="UniProtKB-UniRule"/>
</dbReference>
<accession>A0A6V8SLA9</accession>
<keyword evidence="10 13" id="KW-0066">ATP synthesis</keyword>
<evidence type="ECO:0000256" key="6">
    <source>
        <dbReference type="ARBA" id="ARBA00022781"/>
    </source>
</evidence>
<evidence type="ECO:0000256" key="7">
    <source>
        <dbReference type="ARBA" id="ARBA00022989"/>
    </source>
</evidence>
<dbReference type="GO" id="GO:0046961">
    <property type="term" value="F:proton-transporting ATPase activity, rotational mechanism"/>
    <property type="evidence" value="ECO:0007669"/>
    <property type="project" value="TreeGrafter"/>
</dbReference>